<accession>A0A2A8D318</accession>
<dbReference type="GO" id="GO:0005737">
    <property type="term" value="C:cytoplasm"/>
    <property type="evidence" value="ECO:0007669"/>
    <property type="project" value="UniProtKB-UniRule"/>
</dbReference>
<comment type="cofactor">
    <cofactor evidence="8">
        <name>dipyrromethane</name>
        <dbReference type="ChEBI" id="CHEBI:60342"/>
    </cofactor>
    <text evidence="8">Binds 1 dipyrromethane group covalently.</text>
</comment>
<dbReference type="AlphaFoldDB" id="A0A2A8D318"/>
<dbReference type="InterPro" id="IPR036803">
    <property type="entry name" value="Porphobilinogen_deaminase_C_sf"/>
</dbReference>
<comment type="subunit">
    <text evidence="4 8">Monomer.</text>
</comment>
<keyword evidence="6 8" id="KW-0627">Porphyrin biosynthesis</keyword>
<feature type="modified residue" description="S-(dipyrrolylmethanemethyl)cysteine" evidence="8">
    <location>
        <position position="244"/>
    </location>
</feature>
<evidence type="ECO:0000256" key="1">
    <source>
        <dbReference type="ARBA" id="ARBA00002869"/>
    </source>
</evidence>
<proteinExistence type="inferred from homology"/>
<dbReference type="InterPro" id="IPR022418">
    <property type="entry name" value="Porphobilinogen_deaminase_C"/>
</dbReference>
<evidence type="ECO:0000256" key="6">
    <source>
        <dbReference type="ARBA" id="ARBA00023244"/>
    </source>
</evidence>
<feature type="domain" description="Porphobilinogen deaminase C-terminal" evidence="10">
    <location>
        <begin position="228"/>
        <end position="298"/>
    </location>
</feature>
<evidence type="ECO:0000256" key="2">
    <source>
        <dbReference type="ARBA" id="ARBA00004735"/>
    </source>
</evidence>
<evidence type="ECO:0000313" key="11">
    <source>
        <dbReference type="EMBL" id="PEN15207.1"/>
    </source>
</evidence>
<dbReference type="PIRSF" id="PIRSF001438">
    <property type="entry name" value="4pyrrol_synth_OHMeBilane_synth"/>
    <property type="match status" value="1"/>
</dbReference>
<dbReference type="InterPro" id="IPR000860">
    <property type="entry name" value="HemC"/>
</dbReference>
<protein>
    <recommendedName>
        <fullName evidence="8">Porphobilinogen deaminase</fullName>
        <shortName evidence="8">PBG</shortName>
        <ecNumber evidence="8">2.5.1.61</ecNumber>
    </recommendedName>
    <alternativeName>
        <fullName evidence="8">Hydroxymethylbilane synthase</fullName>
        <shortName evidence="8">HMBS</shortName>
    </alternativeName>
    <alternativeName>
        <fullName evidence="8">Pre-uroporphyrinogen synthase</fullName>
    </alternativeName>
</protein>
<dbReference type="OrthoDB" id="9810298at2"/>
<dbReference type="SUPFAM" id="SSF53850">
    <property type="entry name" value="Periplasmic binding protein-like II"/>
    <property type="match status" value="1"/>
</dbReference>
<dbReference type="EMBL" id="PDEQ01000001">
    <property type="protein sequence ID" value="PEN15207.1"/>
    <property type="molecule type" value="Genomic_DNA"/>
</dbReference>
<comment type="pathway">
    <text evidence="2">Porphyrin-containing compound metabolism; protoporphyrin-IX biosynthesis; coproporphyrinogen-III from 5-aminolevulinate: step 2/4.</text>
</comment>
<name>A0A2A8D318_9BACT</name>
<dbReference type="PRINTS" id="PR00151">
    <property type="entry name" value="PORPHBDMNASE"/>
</dbReference>
<dbReference type="Pfam" id="PF03900">
    <property type="entry name" value="Porphobil_deamC"/>
    <property type="match status" value="1"/>
</dbReference>
<dbReference type="RefSeq" id="WP_098074107.1">
    <property type="nucleotide sequence ID" value="NZ_PDEQ01000001.1"/>
</dbReference>
<organism evidence="11 12">
    <name type="scientific">Longibacter salinarum</name>
    <dbReference type="NCBI Taxonomy" id="1850348"/>
    <lineage>
        <taxon>Bacteria</taxon>
        <taxon>Pseudomonadati</taxon>
        <taxon>Rhodothermota</taxon>
        <taxon>Rhodothermia</taxon>
        <taxon>Rhodothermales</taxon>
        <taxon>Salisaetaceae</taxon>
        <taxon>Longibacter</taxon>
    </lineage>
</organism>
<evidence type="ECO:0000256" key="4">
    <source>
        <dbReference type="ARBA" id="ARBA00011245"/>
    </source>
</evidence>
<keyword evidence="12" id="KW-1185">Reference proteome</keyword>
<comment type="similarity">
    <text evidence="3 8">Belongs to the HMBS family.</text>
</comment>
<gene>
    <name evidence="8" type="primary">hemC</name>
    <name evidence="11" type="ORF">CRI94_02700</name>
</gene>
<evidence type="ECO:0000256" key="7">
    <source>
        <dbReference type="ARBA" id="ARBA00048169"/>
    </source>
</evidence>
<evidence type="ECO:0000256" key="3">
    <source>
        <dbReference type="ARBA" id="ARBA00005638"/>
    </source>
</evidence>
<dbReference type="Proteomes" id="UP000220102">
    <property type="component" value="Unassembled WGS sequence"/>
</dbReference>
<dbReference type="FunFam" id="3.40.190.10:FF:000005">
    <property type="entry name" value="Porphobilinogen deaminase"/>
    <property type="match status" value="1"/>
</dbReference>
<reference evidence="11 12" key="1">
    <citation type="submission" date="2017-10" db="EMBL/GenBank/DDBJ databases">
        <title>Draft genome of Longibacter Salinarum.</title>
        <authorList>
            <person name="Goh K.M."/>
            <person name="Shamsir M.S."/>
            <person name="Lim S.W."/>
        </authorList>
    </citation>
    <scope>NUCLEOTIDE SEQUENCE [LARGE SCALE GENOMIC DNA]</scope>
    <source>
        <strain evidence="11 12">KCTC 52045</strain>
    </source>
</reference>
<dbReference type="NCBIfam" id="TIGR00212">
    <property type="entry name" value="hemC"/>
    <property type="match status" value="1"/>
</dbReference>
<evidence type="ECO:0000259" key="9">
    <source>
        <dbReference type="Pfam" id="PF01379"/>
    </source>
</evidence>
<dbReference type="Gene3D" id="3.40.190.10">
    <property type="entry name" value="Periplasmic binding protein-like II"/>
    <property type="match status" value="2"/>
</dbReference>
<evidence type="ECO:0000259" key="10">
    <source>
        <dbReference type="Pfam" id="PF03900"/>
    </source>
</evidence>
<evidence type="ECO:0000313" key="12">
    <source>
        <dbReference type="Proteomes" id="UP000220102"/>
    </source>
</evidence>
<dbReference type="Pfam" id="PF01379">
    <property type="entry name" value="Porphobil_deam"/>
    <property type="match status" value="1"/>
</dbReference>
<evidence type="ECO:0000256" key="5">
    <source>
        <dbReference type="ARBA" id="ARBA00022679"/>
    </source>
</evidence>
<dbReference type="Gene3D" id="3.30.160.40">
    <property type="entry name" value="Porphobilinogen deaminase, C-terminal domain"/>
    <property type="match status" value="1"/>
</dbReference>
<feature type="domain" description="Porphobilinogen deaminase N-terminal" evidence="9">
    <location>
        <begin position="7"/>
        <end position="213"/>
    </location>
</feature>
<dbReference type="PANTHER" id="PTHR11557:SF0">
    <property type="entry name" value="PORPHOBILINOGEN DEAMINASE"/>
    <property type="match status" value="1"/>
</dbReference>
<comment type="function">
    <text evidence="1 8">Tetrapolymerization of the monopyrrole PBG into the hydroxymethylbilane pre-uroporphyrinogen in several discrete steps.</text>
</comment>
<dbReference type="InterPro" id="IPR022417">
    <property type="entry name" value="Porphobilin_deaminase_N"/>
</dbReference>
<dbReference type="SUPFAM" id="SSF54782">
    <property type="entry name" value="Porphobilinogen deaminase (hydroxymethylbilane synthase), C-terminal domain"/>
    <property type="match status" value="1"/>
</dbReference>
<dbReference type="EC" id="2.5.1.61" evidence="8"/>
<comment type="miscellaneous">
    <text evidence="8">The porphobilinogen subunits are added to the dipyrromethane group.</text>
</comment>
<dbReference type="HAMAP" id="MF_00260">
    <property type="entry name" value="Porphobil_deam"/>
    <property type="match status" value="1"/>
</dbReference>
<dbReference type="GO" id="GO:0004418">
    <property type="term" value="F:hydroxymethylbilane synthase activity"/>
    <property type="evidence" value="ECO:0007669"/>
    <property type="project" value="UniProtKB-UniRule"/>
</dbReference>
<dbReference type="PANTHER" id="PTHR11557">
    <property type="entry name" value="PORPHOBILINOGEN DEAMINASE"/>
    <property type="match status" value="1"/>
</dbReference>
<sequence length="321" mass="34407">MPIPDPLVIGTRGSELALWQANFVKSQLEAHGHRVDIEVIVTRGDQVLDVPISEIGDEAVFTKELDRALLAGDIHVAVHSLKDLPSRLPSGITLAAIGEREDPGDAFVPHPGVDESLDELPEGAVLATASLRRRAQIKAWRPDIEVVPVRGNVDSRLEKLDDSDWHGMVLAMAGLLRMGLSARIGEAFPKDVMVPAVGQGALGIACASDEHDTADALQSMLHHEATAIAVTAERSFMQTVGGGCQVPTGAFARFNDEEDVVIDGCIAGLDGEEMYRERRVCTPEQASDEARDLAQTLLDAGGAEVLDEIIGDRTSRASFRS</sequence>
<comment type="caution">
    <text evidence="11">The sequence shown here is derived from an EMBL/GenBank/DDBJ whole genome shotgun (WGS) entry which is preliminary data.</text>
</comment>
<keyword evidence="5 8" id="KW-0808">Transferase</keyword>
<comment type="catalytic activity">
    <reaction evidence="7 8">
        <text>4 porphobilinogen + H2O = hydroxymethylbilane + 4 NH4(+)</text>
        <dbReference type="Rhea" id="RHEA:13185"/>
        <dbReference type="ChEBI" id="CHEBI:15377"/>
        <dbReference type="ChEBI" id="CHEBI:28938"/>
        <dbReference type="ChEBI" id="CHEBI:57845"/>
        <dbReference type="ChEBI" id="CHEBI:58126"/>
        <dbReference type="EC" id="2.5.1.61"/>
    </reaction>
</comment>
<dbReference type="GO" id="GO:0006782">
    <property type="term" value="P:protoporphyrinogen IX biosynthetic process"/>
    <property type="evidence" value="ECO:0007669"/>
    <property type="project" value="UniProtKB-UniRule"/>
</dbReference>
<evidence type="ECO:0000256" key="8">
    <source>
        <dbReference type="HAMAP-Rule" id="MF_00260"/>
    </source>
</evidence>